<name>A1R344_PAEAT</name>
<dbReference type="EMBL" id="CP000474">
    <property type="protein sequence ID" value="ABM09497.1"/>
    <property type="molecule type" value="Genomic_DNA"/>
</dbReference>
<comment type="similarity">
    <text evidence="2">Belongs to the transketolase family.</text>
</comment>
<dbReference type="RefSeq" id="WP_011773604.1">
    <property type="nucleotide sequence ID" value="NC_008711.1"/>
</dbReference>
<accession>A1R344</accession>
<proteinExistence type="inferred from homology"/>
<evidence type="ECO:0000313" key="5">
    <source>
        <dbReference type="EMBL" id="ABM09497.1"/>
    </source>
</evidence>
<dbReference type="SMART" id="SM00861">
    <property type="entry name" value="Transket_pyr"/>
    <property type="match status" value="1"/>
</dbReference>
<dbReference type="PANTHER" id="PTHR43825">
    <property type="entry name" value="PYRUVATE DEHYDROGENASE E1 COMPONENT"/>
    <property type="match status" value="1"/>
</dbReference>
<feature type="domain" description="Transketolase-like pyrimidine-binding" evidence="4">
    <location>
        <begin position="4"/>
        <end position="170"/>
    </location>
</feature>
<dbReference type="SUPFAM" id="SSF52922">
    <property type="entry name" value="TK C-terminal domain-like"/>
    <property type="match status" value="1"/>
</dbReference>
<evidence type="ECO:0000313" key="6">
    <source>
        <dbReference type="Proteomes" id="UP000000637"/>
    </source>
</evidence>
<evidence type="ECO:0000259" key="4">
    <source>
        <dbReference type="SMART" id="SM00861"/>
    </source>
</evidence>
<dbReference type="InterPro" id="IPR051157">
    <property type="entry name" value="PDH/Transketolase"/>
</dbReference>
<sequence length="313" mass="34164">MSTKAQRQVWGETLSELSDLDERILVLDGDLATSTRADILAESHPDRFIQVGIAEQNIVGMAFGLSTLGYRPWLSSFGVFFTHRALDQVRMLVSQTKAPVRIAAAYSGLLNGSSGKTHQDIEDFAIMRAMPNMTVIAPADAVEARAAIKWVAEHDGPVYIRFARDAVQAVFEEDYVFTPQKPVVLRDGSDLTVVSTGVQTSRVAEALDSLELEGIRAKHVHVPMLKPLDEQELLHELRGAQLIVTVEEHSVLGGLGGLVCELTAGSQEPAHVSRIGLADRWSESAPNDFLLDKYGLSPAKVAQQIKASLNTRK</sequence>
<dbReference type="KEGG" id="aau:AAur_0861"/>
<dbReference type="Pfam" id="PF02780">
    <property type="entry name" value="Transketolase_C"/>
    <property type="match status" value="1"/>
</dbReference>
<dbReference type="CDD" id="cd07033">
    <property type="entry name" value="TPP_PYR_DXS_TK_like"/>
    <property type="match status" value="1"/>
</dbReference>
<dbReference type="Gene3D" id="3.40.50.920">
    <property type="match status" value="1"/>
</dbReference>
<dbReference type="GO" id="GO:0000287">
    <property type="term" value="F:magnesium ion binding"/>
    <property type="evidence" value="ECO:0007669"/>
    <property type="project" value="UniProtKB-ARBA"/>
</dbReference>
<dbReference type="InterPro" id="IPR009014">
    <property type="entry name" value="Transketo_C/PFOR_II"/>
</dbReference>
<evidence type="ECO:0000256" key="1">
    <source>
        <dbReference type="ARBA" id="ARBA00001964"/>
    </source>
</evidence>
<dbReference type="Proteomes" id="UP000000637">
    <property type="component" value="Chromosome"/>
</dbReference>
<dbReference type="STRING" id="290340.AAur_0861"/>
<dbReference type="PANTHER" id="PTHR43825:SF1">
    <property type="entry name" value="TRANSKETOLASE-LIKE PYRIMIDINE-BINDING DOMAIN-CONTAINING PROTEIN"/>
    <property type="match status" value="1"/>
</dbReference>
<keyword evidence="3" id="KW-0786">Thiamine pyrophosphate</keyword>
<dbReference type="eggNOG" id="COG3958">
    <property type="taxonomic scope" value="Bacteria"/>
</dbReference>
<dbReference type="HOGENOM" id="CLU_009227_1_1_11"/>
<organism evidence="5 6">
    <name type="scientific">Paenarthrobacter aurescens (strain TC1)</name>
    <dbReference type="NCBI Taxonomy" id="290340"/>
    <lineage>
        <taxon>Bacteria</taxon>
        <taxon>Bacillati</taxon>
        <taxon>Actinomycetota</taxon>
        <taxon>Actinomycetes</taxon>
        <taxon>Micrococcales</taxon>
        <taxon>Micrococcaceae</taxon>
        <taxon>Paenarthrobacter</taxon>
    </lineage>
</organism>
<reference evidence="5 6" key="1">
    <citation type="journal article" date="2006" name="PLoS Genet.">
        <title>Secrets of soil survival revealed by the genome sequence of Arthrobacter aurescens TC1.</title>
        <authorList>
            <person name="Mongodin E.F."/>
            <person name="Shapir N."/>
            <person name="Daugherty S.C."/>
            <person name="DeBoy R.T."/>
            <person name="Emerson J.B."/>
            <person name="Shvartzbeyn A."/>
            <person name="Radune D."/>
            <person name="Vamathevan J."/>
            <person name="Riggs F."/>
            <person name="Grinberg V."/>
            <person name="Khouri H."/>
            <person name="Wackett L.P."/>
            <person name="Nelson K.E."/>
            <person name="Sadowsky M.J."/>
        </authorList>
    </citation>
    <scope>NUCLEOTIDE SEQUENCE [LARGE SCALE GENOMIC DNA]</scope>
    <source>
        <strain evidence="5 6">TC1</strain>
    </source>
</reference>
<gene>
    <name evidence="5" type="ordered locus">AAur_0861</name>
</gene>
<keyword evidence="6" id="KW-1185">Reference proteome</keyword>
<dbReference type="Pfam" id="PF02779">
    <property type="entry name" value="Transket_pyr"/>
    <property type="match status" value="1"/>
</dbReference>
<dbReference type="InterPro" id="IPR033248">
    <property type="entry name" value="Transketolase_C"/>
</dbReference>
<dbReference type="FunFam" id="3.40.50.970:FF:000129">
    <property type="entry name" value="Transketolase"/>
    <property type="match status" value="1"/>
</dbReference>
<evidence type="ECO:0000256" key="2">
    <source>
        <dbReference type="ARBA" id="ARBA00007131"/>
    </source>
</evidence>
<dbReference type="Gene3D" id="3.40.50.970">
    <property type="match status" value="1"/>
</dbReference>
<evidence type="ECO:0000256" key="3">
    <source>
        <dbReference type="ARBA" id="ARBA00023052"/>
    </source>
</evidence>
<dbReference type="AlphaFoldDB" id="A1R344"/>
<dbReference type="InterPro" id="IPR005475">
    <property type="entry name" value="Transketolase-like_Pyr-bd"/>
</dbReference>
<dbReference type="SUPFAM" id="SSF52518">
    <property type="entry name" value="Thiamin diphosphate-binding fold (THDP-binding)"/>
    <property type="match status" value="1"/>
</dbReference>
<dbReference type="InterPro" id="IPR029061">
    <property type="entry name" value="THDP-binding"/>
</dbReference>
<comment type="cofactor">
    <cofactor evidence="1">
        <name>thiamine diphosphate</name>
        <dbReference type="ChEBI" id="CHEBI:58937"/>
    </cofactor>
</comment>
<dbReference type="OrthoDB" id="8732661at2"/>
<protein>
    <submittedName>
        <fullName evidence="5">Transketolase subunit B</fullName>
    </submittedName>
</protein>